<dbReference type="GO" id="GO:0000978">
    <property type="term" value="F:RNA polymerase II cis-regulatory region sequence-specific DNA binding"/>
    <property type="evidence" value="ECO:0007669"/>
    <property type="project" value="TreeGrafter"/>
</dbReference>
<dbReference type="InterPro" id="IPR039779">
    <property type="entry name" value="RFX-like"/>
</dbReference>
<dbReference type="PANTHER" id="PTHR12619:SF5">
    <property type="entry name" value="TRANSCRIPTION FACTOR RFX4"/>
    <property type="match status" value="1"/>
</dbReference>
<dbReference type="InterPro" id="IPR003150">
    <property type="entry name" value="DNA-bd_RFX"/>
</dbReference>
<dbReference type="InterPro" id="IPR057321">
    <property type="entry name" value="RFX1-4/6/8-like_BCD"/>
</dbReference>
<dbReference type="GO" id="GO:0000981">
    <property type="term" value="F:DNA-binding transcription factor activity, RNA polymerase II-specific"/>
    <property type="evidence" value="ECO:0007669"/>
    <property type="project" value="TreeGrafter"/>
</dbReference>
<dbReference type="OrthoDB" id="10056949at2759"/>
<dbReference type="AlphaFoldDB" id="A0A1E4SRA5"/>
<dbReference type="RefSeq" id="XP_020067165.1">
    <property type="nucleotide sequence ID" value="XM_020208213.1"/>
</dbReference>
<dbReference type="Pfam" id="PF25340">
    <property type="entry name" value="BCD_RFX"/>
    <property type="match status" value="1"/>
</dbReference>
<evidence type="ECO:0000313" key="4">
    <source>
        <dbReference type="Proteomes" id="UP000094285"/>
    </source>
</evidence>
<dbReference type="FunFam" id="1.10.10.10:FF:000119">
    <property type="entry name" value="DNA damage and replication checkpoint protein"/>
    <property type="match status" value="1"/>
</dbReference>
<reference evidence="4" key="1">
    <citation type="submission" date="2016-05" db="EMBL/GenBank/DDBJ databases">
        <title>Comparative genomics of biotechnologically important yeasts.</title>
        <authorList>
            <consortium name="DOE Joint Genome Institute"/>
            <person name="Riley R."/>
            <person name="Haridas S."/>
            <person name="Wolfe K.H."/>
            <person name="Lopes M.R."/>
            <person name="Hittinger C.T."/>
            <person name="Goker M."/>
            <person name="Salamov A."/>
            <person name="Wisecaver J."/>
            <person name="Long T.M."/>
            <person name="Aerts A.L."/>
            <person name="Barry K."/>
            <person name="Choi C."/>
            <person name="Clum A."/>
            <person name="Coughlan A.Y."/>
            <person name="Deshpande S."/>
            <person name="Douglass A.P."/>
            <person name="Hanson S.J."/>
            <person name="Klenk H.-P."/>
            <person name="Labutti K."/>
            <person name="Lapidus A."/>
            <person name="Lindquist E."/>
            <person name="Lipzen A."/>
            <person name="Meier-Kolthoff J.P."/>
            <person name="Ohm R.A."/>
            <person name="Otillar R.P."/>
            <person name="Pangilinan J."/>
            <person name="Peng Y."/>
            <person name="Rokas A."/>
            <person name="Rosa C.A."/>
            <person name="Scheuner C."/>
            <person name="Sibirny A.A."/>
            <person name="Slot J.C."/>
            <person name="Stielow J.B."/>
            <person name="Sun H."/>
            <person name="Kurtzman C.P."/>
            <person name="Blackwell M."/>
            <person name="Grigoriev I.V."/>
            <person name="Jeffries T.W."/>
        </authorList>
    </citation>
    <scope>NUCLEOTIDE SEQUENCE [LARGE SCALE GENOMIC DNA]</scope>
    <source>
        <strain evidence="4">NRRL Y-17324</strain>
    </source>
</reference>
<feature type="domain" description="RFX-type winged-helix" evidence="2">
    <location>
        <begin position="73"/>
        <end position="148"/>
    </location>
</feature>
<dbReference type="SUPFAM" id="SSF46785">
    <property type="entry name" value="Winged helix' DNA-binding domain"/>
    <property type="match status" value="1"/>
</dbReference>
<dbReference type="STRING" id="984487.A0A1E4SRA5"/>
<accession>A0A1E4SRA5</accession>
<evidence type="ECO:0000259" key="2">
    <source>
        <dbReference type="PROSITE" id="PS51526"/>
    </source>
</evidence>
<dbReference type="PANTHER" id="PTHR12619">
    <property type="entry name" value="RFX TRANSCRIPTION FACTOR FAMILY"/>
    <property type="match status" value="1"/>
</dbReference>
<dbReference type="EMBL" id="KV453909">
    <property type="protein sequence ID" value="ODV82043.1"/>
    <property type="molecule type" value="Genomic_DNA"/>
</dbReference>
<keyword evidence="1" id="KW-0238">DNA-binding</keyword>
<evidence type="ECO:0000313" key="3">
    <source>
        <dbReference type="EMBL" id="ODV82043.1"/>
    </source>
</evidence>
<protein>
    <recommendedName>
        <fullName evidence="2">RFX-type winged-helix domain-containing protein</fullName>
    </recommendedName>
</protein>
<dbReference type="Proteomes" id="UP000094285">
    <property type="component" value="Unassembled WGS sequence"/>
</dbReference>
<feature type="non-terminal residue" evidence="3">
    <location>
        <position position="551"/>
    </location>
</feature>
<dbReference type="PROSITE" id="PS51526">
    <property type="entry name" value="RFX_DBD"/>
    <property type="match status" value="1"/>
</dbReference>
<dbReference type="Gene3D" id="1.10.10.10">
    <property type="entry name" value="Winged helix-like DNA-binding domain superfamily/Winged helix DNA-binding domain"/>
    <property type="match status" value="1"/>
</dbReference>
<gene>
    <name evidence="3" type="ORF">CANTADRAFT_27843</name>
</gene>
<feature type="non-terminal residue" evidence="3">
    <location>
        <position position="1"/>
    </location>
</feature>
<keyword evidence="4" id="KW-1185">Reference proteome</keyword>
<proteinExistence type="predicted"/>
<evidence type="ECO:0000256" key="1">
    <source>
        <dbReference type="ARBA" id="ARBA00023125"/>
    </source>
</evidence>
<organism evidence="3 4">
    <name type="scientific">Suhomyces tanzawaensis NRRL Y-17324</name>
    <dbReference type="NCBI Taxonomy" id="984487"/>
    <lineage>
        <taxon>Eukaryota</taxon>
        <taxon>Fungi</taxon>
        <taxon>Dikarya</taxon>
        <taxon>Ascomycota</taxon>
        <taxon>Saccharomycotina</taxon>
        <taxon>Pichiomycetes</taxon>
        <taxon>Debaryomycetaceae</taxon>
        <taxon>Suhomyces</taxon>
    </lineage>
</organism>
<dbReference type="Pfam" id="PF02257">
    <property type="entry name" value="RFX_DNA_binding"/>
    <property type="match status" value="1"/>
</dbReference>
<sequence>ASKRKRPRKLDASVDVGDFELRNLALQTAHVPLPLLALQIKQLESDESGAPASEPSESHKLKEHKERQRNLFGMVWLINSCEHSPTAVVPRNRIYARYVQICADNSLTPLSPASFGKLVRILFPTLTTRRLGMRGQSKYHYCGIKLLGDQNQQAQQLHHVSGLGISTSGAHQVQSPISSTNSSISLDDSPITSSHIHTPSYTPINSPSIANSNSISDQLPLVSHLKHVANLDELLAGNSAEISNPNFPLQLPSIYPYLPRDIDYDIADTLYSLYKVHINSLFESLRYMQMKKLFSSFNNFNCTLTAPVFKLYTHESIIEWVKQCDLVMYKRMIRMLSKLQLQYQIPPEVLTQLKQISGGYVQALSNNLINNKVTKNFIIMKLKLAKNFVNFLNRLIKIIETGQSAAKILNDPNEKKSMVDDWMKLDIHEIISREIPCGEKNIEVLLQILNHDLLHMLTGSFTSSHDAEENDVSNEMMMQISNYISELPGKFNNINPRLFILLTSNLLTTCLREISLSSGQGFGAWWIVRCWIDEFLSWRFELGGLFQLDFS</sequence>
<name>A0A1E4SRA5_9ASCO</name>
<dbReference type="InterPro" id="IPR036388">
    <property type="entry name" value="WH-like_DNA-bd_sf"/>
</dbReference>
<dbReference type="InterPro" id="IPR036390">
    <property type="entry name" value="WH_DNA-bd_sf"/>
</dbReference>
<dbReference type="GeneID" id="30982350"/>